<proteinExistence type="inferred from homology"/>
<keyword evidence="4 9" id="KW-0812">Transmembrane</keyword>
<reference evidence="10 11" key="1">
    <citation type="submission" date="2020-06" db="EMBL/GenBank/DDBJ databases">
        <title>Genome sequence of 2 isolates from Red Sea Mangroves.</title>
        <authorList>
            <person name="Sefrji F."/>
            <person name="Michoud G."/>
            <person name="Merlino G."/>
            <person name="Daffonchio D."/>
        </authorList>
    </citation>
    <scope>NUCLEOTIDE SEQUENCE [LARGE SCALE GENOMIC DNA]</scope>
    <source>
        <strain evidence="10 11">R1DC25</strain>
    </source>
</reference>
<dbReference type="AlphaFoldDB" id="A0A7S8C2W1"/>
<dbReference type="GO" id="GO:0005886">
    <property type="term" value="C:plasma membrane"/>
    <property type="evidence" value="ECO:0007669"/>
    <property type="project" value="UniProtKB-SubCell"/>
</dbReference>
<evidence type="ECO:0000256" key="6">
    <source>
        <dbReference type="ARBA" id="ARBA00022989"/>
    </source>
</evidence>
<feature type="transmembrane region" description="Helical" evidence="9">
    <location>
        <begin position="47"/>
        <end position="71"/>
    </location>
</feature>
<dbReference type="CDD" id="cd06582">
    <property type="entry name" value="TM_PBP1_LivH_like"/>
    <property type="match status" value="1"/>
</dbReference>
<dbReference type="EMBL" id="CP058214">
    <property type="protein sequence ID" value="QPC42356.1"/>
    <property type="molecule type" value="Genomic_DNA"/>
</dbReference>
<keyword evidence="5" id="KW-0029">Amino-acid transport</keyword>
<dbReference type="RefSeq" id="WP_213163591.1">
    <property type="nucleotide sequence ID" value="NZ_CP058214.1"/>
</dbReference>
<feature type="transmembrane region" description="Helical" evidence="9">
    <location>
        <begin position="224"/>
        <end position="247"/>
    </location>
</feature>
<comment type="subcellular location">
    <subcellularLocation>
        <location evidence="1">Cell membrane</location>
        <topology evidence="1">Multi-pass membrane protein</topology>
    </subcellularLocation>
</comment>
<keyword evidence="2" id="KW-0813">Transport</keyword>
<keyword evidence="11" id="KW-1185">Reference proteome</keyword>
<evidence type="ECO:0000256" key="9">
    <source>
        <dbReference type="SAM" id="Phobius"/>
    </source>
</evidence>
<evidence type="ECO:0000256" key="5">
    <source>
        <dbReference type="ARBA" id="ARBA00022970"/>
    </source>
</evidence>
<accession>A0A7S8C2W1</accession>
<comment type="similarity">
    <text evidence="8">Belongs to the binding-protein-dependent transport system permease family. LivHM subfamily.</text>
</comment>
<dbReference type="PANTHER" id="PTHR11795:SF451">
    <property type="entry name" value="ABC TRANSPORTER PERMEASE PROTEIN"/>
    <property type="match status" value="1"/>
</dbReference>
<feature type="transmembrane region" description="Helical" evidence="9">
    <location>
        <begin position="253"/>
        <end position="275"/>
    </location>
</feature>
<keyword evidence="6 9" id="KW-1133">Transmembrane helix</keyword>
<organism evidence="10 11">
    <name type="scientific">Kaustia mangrovi</name>
    <dbReference type="NCBI Taxonomy" id="2593653"/>
    <lineage>
        <taxon>Bacteria</taxon>
        <taxon>Pseudomonadati</taxon>
        <taxon>Pseudomonadota</taxon>
        <taxon>Alphaproteobacteria</taxon>
        <taxon>Hyphomicrobiales</taxon>
        <taxon>Parvibaculaceae</taxon>
        <taxon>Kaustia</taxon>
    </lineage>
</organism>
<evidence type="ECO:0000256" key="4">
    <source>
        <dbReference type="ARBA" id="ARBA00022692"/>
    </source>
</evidence>
<feature type="transmembrane region" description="Helical" evidence="9">
    <location>
        <begin position="91"/>
        <end position="108"/>
    </location>
</feature>
<sequence length="289" mass="30188">MIAQLVLSGLSQGAIYALVALAMTVLYRATTVVNFGHGDMVMAGAFAVYVMVLYLGLPYIAAAFIALALMFALGMAVDRGLVKPARHGPHIALAMMSIAVGYFLRGVARSLWGREVLPMPRVFDIPPIFLGDLVITGDAIVILGAVTVLVAAFFLVFYRTNVGKLIQAVYQTERGAALIGVNVARFHAVMWGVAAAMGAIGGILIAPVTLLYPDMGANLLIHSFAAMTLGGFGSLGGAIVGGLLLGISEQLLGAYVSTALIDVTAYIVIIAVLVIRPVGLFGRQAVVKV</sequence>
<dbReference type="PANTHER" id="PTHR11795">
    <property type="entry name" value="BRANCHED-CHAIN AMINO ACID TRANSPORT SYSTEM PERMEASE PROTEIN LIVH"/>
    <property type="match status" value="1"/>
</dbReference>
<feature type="transmembrane region" description="Helical" evidence="9">
    <location>
        <begin position="188"/>
        <end position="212"/>
    </location>
</feature>
<dbReference type="InterPro" id="IPR052157">
    <property type="entry name" value="BCAA_transport_permease"/>
</dbReference>
<evidence type="ECO:0000313" key="10">
    <source>
        <dbReference type="EMBL" id="QPC42356.1"/>
    </source>
</evidence>
<gene>
    <name evidence="10" type="ORF">HW532_06350</name>
</gene>
<evidence type="ECO:0000256" key="7">
    <source>
        <dbReference type="ARBA" id="ARBA00023136"/>
    </source>
</evidence>
<feature type="transmembrane region" description="Helical" evidence="9">
    <location>
        <begin position="129"/>
        <end position="158"/>
    </location>
</feature>
<dbReference type="KEGG" id="kmn:HW532_06350"/>
<name>A0A7S8C2W1_9HYPH</name>
<protein>
    <submittedName>
        <fullName evidence="10">Branched-chain amino acid ABC transporter permease</fullName>
    </submittedName>
</protein>
<feature type="transmembrane region" description="Helical" evidence="9">
    <location>
        <begin position="14"/>
        <end position="35"/>
    </location>
</feature>
<dbReference type="Proteomes" id="UP000593594">
    <property type="component" value="Chromosome"/>
</dbReference>
<evidence type="ECO:0000256" key="2">
    <source>
        <dbReference type="ARBA" id="ARBA00022448"/>
    </source>
</evidence>
<dbReference type="InterPro" id="IPR001851">
    <property type="entry name" value="ABC_transp_permease"/>
</dbReference>
<keyword evidence="7 9" id="KW-0472">Membrane</keyword>
<evidence type="ECO:0000256" key="8">
    <source>
        <dbReference type="ARBA" id="ARBA00037998"/>
    </source>
</evidence>
<dbReference type="GO" id="GO:0022857">
    <property type="term" value="F:transmembrane transporter activity"/>
    <property type="evidence" value="ECO:0007669"/>
    <property type="project" value="InterPro"/>
</dbReference>
<evidence type="ECO:0000256" key="3">
    <source>
        <dbReference type="ARBA" id="ARBA00022475"/>
    </source>
</evidence>
<evidence type="ECO:0000256" key="1">
    <source>
        <dbReference type="ARBA" id="ARBA00004651"/>
    </source>
</evidence>
<evidence type="ECO:0000313" key="11">
    <source>
        <dbReference type="Proteomes" id="UP000593594"/>
    </source>
</evidence>
<keyword evidence="3" id="KW-1003">Cell membrane</keyword>
<dbReference type="GO" id="GO:0006865">
    <property type="term" value="P:amino acid transport"/>
    <property type="evidence" value="ECO:0007669"/>
    <property type="project" value="UniProtKB-KW"/>
</dbReference>
<dbReference type="Pfam" id="PF02653">
    <property type="entry name" value="BPD_transp_2"/>
    <property type="match status" value="1"/>
</dbReference>